<name>A0A1A9WVC2_9MUSC</name>
<dbReference type="AlphaFoldDB" id="A0A1A9WVC2"/>
<reference evidence="2" key="1">
    <citation type="submission" date="2014-03" db="EMBL/GenBank/DDBJ databases">
        <authorList>
            <person name="Aksoy S."/>
            <person name="Warren W."/>
            <person name="Wilson R.K."/>
        </authorList>
    </citation>
    <scope>NUCLEOTIDE SEQUENCE [LARGE SCALE GENOMIC DNA]</scope>
    <source>
        <strain evidence="2">IAEA</strain>
    </source>
</reference>
<sequence>MTAFSSKTMYVSLVITHSRMAAKRSRYRSTNLNLNPNPNNTDVNTILGTCVQQDMFWKKKICLLSSEIPTVVYRLTLLNCKSYYTPPLKADKKMFVFMITTTTITTTTSTTSTTTTITNTLLSITQSNL</sequence>
<evidence type="ECO:0000313" key="2">
    <source>
        <dbReference type="Proteomes" id="UP000091820"/>
    </source>
</evidence>
<dbReference type="EnsemblMetazoa" id="GBRI033805-RA">
    <property type="protein sequence ID" value="GBRI033805-PA"/>
    <property type="gene ID" value="GBRI033805"/>
</dbReference>
<organism evidence="1 2">
    <name type="scientific">Glossina brevipalpis</name>
    <dbReference type="NCBI Taxonomy" id="37001"/>
    <lineage>
        <taxon>Eukaryota</taxon>
        <taxon>Metazoa</taxon>
        <taxon>Ecdysozoa</taxon>
        <taxon>Arthropoda</taxon>
        <taxon>Hexapoda</taxon>
        <taxon>Insecta</taxon>
        <taxon>Pterygota</taxon>
        <taxon>Neoptera</taxon>
        <taxon>Endopterygota</taxon>
        <taxon>Diptera</taxon>
        <taxon>Brachycera</taxon>
        <taxon>Muscomorpha</taxon>
        <taxon>Hippoboscoidea</taxon>
        <taxon>Glossinidae</taxon>
        <taxon>Glossina</taxon>
    </lineage>
</organism>
<accession>A0A1A9WVC2</accession>
<keyword evidence="2" id="KW-1185">Reference proteome</keyword>
<protein>
    <submittedName>
        <fullName evidence="1">Uncharacterized protein</fullName>
    </submittedName>
</protein>
<proteinExistence type="predicted"/>
<dbReference type="VEuPathDB" id="VectorBase:GBRI033805"/>
<dbReference type="Proteomes" id="UP000091820">
    <property type="component" value="Unassembled WGS sequence"/>
</dbReference>
<reference evidence="1" key="2">
    <citation type="submission" date="2020-05" db="UniProtKB">
        <authorList>
            <consortium name="EnsemblMetazoa"/>
        </authorList>
    </citation>
    <scope>IDENTIFICATION</scope>
    <source>
        <strain evidence="1">IAEA</strain>
    </source>
</reference>
<evidence type="ECO:0000313" key="1">
    <source>
        <dbReference type="EnsemblMetazoa" id="GBRI033805-PA"/>
    </source>
</evidence>